<feature type="region of interest" description="Disordered" evidence="4">
    <location>
        <begin position="1"/>
        <end position="150"/>
    </location>
</feature>
<proteinExistence type="inferred from homology"/>
<keyword evidence="9" id="KW-1185">Reference proteome</keyword>
<evidence type="ECO:0000256" key="5">
    <source>
        <dbReference type="SAM" id="Phobius"/>
    </source>
</evidence>
<feature type="compositionally biased region" description="Low complexity" evidence="4">
    <location>
        <begin position="82"/>
        <end position="94"/>
    </location>
</feature>
<name>A0A7K1FQV1_9ACTN</name>
<evidence type="ECO:0000313" key="9">
    <source>
        <dbReference type="Proteomes" id="UP000460221"/>
    </source>
</evidence>
<sequence length="785" mass="82996">MTTVREPSGRSGEPGRTRRVPPPARSARTSGDARAAGGRTTSVRGNGLPAADGRGGRTTGDSSRSRTRGTGRGETRDRSARASDSAAARGTTRNGRTDRRPVAPSRPARERRAPDRPAPARGRTPGTESTTDRTVRAARRPVRSHRGHRTRRDRAVRYNVTLRHRGALVILLVLLLAAAVKLVIIQGVQADELTAQSRVNMTKTAPIPATRGAITDRNGSQLAFTIEGRQLAARPGAFLDDPTNVRTVENYDGDDVPARTAAQKRELVADIIIGVLGEDRARGTDRATLLAQMSRTDTPYVYLVKQVLPAQADNILEQVKAVLGYEEVVLNKGTAKETVMHEIDAISAESKDIRQNPDGTLAEAVVGVTGNMNEGLSGVESKYNALLAGTNGSITQQYTGGRPVPDTVTKDVPVVNGTGITLTLDSDLQYSVEQMVADKVNATGAKRGCAIVKGVKDGQIYSMYCYEPGKTALETGNPALLEPFEPGSVNKVVTFAAALDAGLITPDTVIKQVDDSIEMGGRSIRDAWSHDPVDMTATGVLAKSSNVGTLMIAQKVGEDAFESYLKKFGLGQKTGIGLAESAGQLPERDQWSATSFANLPIGQGVSMTMVQLVDMYQAIGNKGVMIQPSIVAGTTTDGVWTAAKAPTKTRVMKETSATALLEMLQATTQSGRNDGDIGRHGTAPDAAVTGYPVAGKTGTAQQIDPATGTYSDTVHTLTFAGVAPANDPVYAVAVMLDAPNEEGEAGEVAAPLFHDIMAYALRAADVPPTATVTPEKDLYVGDGWQ</sequence>
<evidence type="ECO:0000256" key="1">
    <source>
        <dbReference type="ARBA" id="ARBA00004370"/>
    </source>
</evidence>
<feature type="compositionally biased region" description="Basic residues" evidence="4">
    <location>
        <begin position="136"/>
        <end position="150"/>
    </location>
</feature>
<gene>
    <name evidence="8" type="ORF">GIS00_21500</name>
</gene>
<dbReference type="InterPro" id="IPR012338">
    <property type="entry name" value="Beta-lactam/transpept-like"/>
</dbReference>
<comment type="similarity">
    <text evidence="2">Belongs to the transpeptidase family.</text>
</comment>
<feature type="domain" description="Penicillin-binding protein transpeptidase" evidence="6">
    <location>
        <begin position="448"/>
        <end position="757"/>
    </location>
</feature>
<dbReference type="Gene3D" id="3.30.450.330">
    <property type="match status" value="1"/>
</dbReference>
<dbReference type="SUPFAM" id="SSF56601">
    <property type="entry name" value="beta-lactamase/transpeptidase-like"/>
    <property type="match status" value="1"/>
</dbReference>
<dbReference type="InterPro" id="IPR001460">
    <property type="entry name" value="PCN-bd_Tpept"/>
</dbReference>
<feature type="transmembrane region" description="Helical" evidence="5">
    <location>
        <begin position="167"/>
        <end position="188"/>
    </location>
</feature>
<feature type="compositionally biased region" description="Basic and acidic residues" evidence="4">
    <location>
        <begin position="95"/>
        <end position="115"/>
    </location>
</feature>
<feature type="domain" description="Penicillin-binding protein dimerisation" evidence="7">
    <location>
        <begin position="206"/>
        <end position="395"/>
    </location>
</feature>
<accession>A0A7K1FQV1</accession>
<organism evidence="8 9">
    <name type="scientific">Nakamurella alba</name>
    <dbReference type="NCBI Taxonomy" id="2665158"/>
    <lineage>
        <taxon>Bacteria</taxon>
        <taxon>Bacillati</taxon>
        <taxon>Actinomycetota</taxon>
        <taxon>Actinomycetes</taxon>
        <taxon>Nakamurellales</taxon>
        <taxon>Nakamurellaceae</taxon>
        <taxon>Nakamurella</taxon>
    </lineage>
</organism>
<keyword evidence="5" id="KW-0812">Transmembrane</keyword>
<keyword evidence="8" id="KW-0131">Cell cycle</keyword>
<dbReference type="Gene3D" id="3.40.710.10">
    <property type="entry name" value="DD-peptidase/beta-lactamase superfamily"/>
    <property type="match status" value="1"/>
</dbReference>
<dbReference type="GO" id="GO:0005886">
    <property type="term" value="C:plasma membrane"/>
    <property type="evidence" value="ECO:0007669"/>
    <property type="project" value="TreeGrafter"/>
</dbReference>
<dbReference type="GO" id="GO:0008658">
    <property type="term" value="F:penicillin binding"/>
    <property type="evidence" value="ECO:0007669"/>
    <property type="project" value="InterPro"/>
</dbReference>
<evidence type="ECO:0000259" key="7">
    <source>
        <dbReference type="Pfam" id="PF03717"/>
    </source>
</evidence>
<comment type="caution">
    <text evidence="8">The sequence shown here is derived from an EMBL/GenBank/DDBJ whole genome shotgun (WGS) entry which is preliminary data.</text>
</comment>
<dbReference type="Gene3D" id="3.90.1310.10">
    <property type="entry name" value="Penicillin-binding protein 2a (Domain 2)"/>
    <property type="match status" value="1"/>
</dbReference>
<dbReference type="RefSeq" id="WP_154770474.1">
    <property type="nucleotide sequence ID" value="NZ_WLYK01000009.1"/>
</dbReference>
<dbReference type="SUPFAM" id="SSF56519">
    <property type="entry name" value="Penicillin binding protein dimerisation domain"/>
    <property type="match status" value="1"/>
</dbReference>
<dbReference type="AlphaFoldDB" id="A0A7K1FQV1"/>
<evidence type="ECO:0000259" key="6">
    <source>
        <dbReference type="Pfam" id="PF00905"/>
    </source>
</evidence>
<evidence type="ECO:0000313" key="8">
    <source>
        <dbReference type="EMBL" id="MTD16516.1"/>
    </source>
</evidence>
<dbReference type="GO" id="GO:0051301">
    <property type="term" value="P:cell division"/>
    <property type="evidence" value="ECO:0007669"/>
    <property type="project" value="UniProtKB-KW"/>
</dbReference>
<dbReference type="PANTHER" id="PTHR30627:SF1">
    <property type="entry name" value="PEPTIDOGLYCAN D,D-TRANSPEPTIDASE FTSI"/>
    <property type="match status" value="1"/>
</dbReference>
<dbReference type="InterPro" id="IPR050515">
    <property type="entry name" value="Beta-lactam/transpept"/>
</dbReference>
<comment type="subcellular location">
    <subcellularLocation>
        <location evidence="1">Membrane</location>
    </subcellularLocation>
</comment>
<dbReference type="PANTHER" id="PTHR30627">
    <property type="entry name" value="PEPTIDOGLYCAN D,D-TRANSPEPTIDASE"/>
    <property type="match status" value="1"/>
</dbReference>
<dbReference type="InterPro" id="IPR036138">
    <property type="entry name" value="PBP_dimer_sf"/>
</dbReference>
<keyword evidence="5" id="KW-1133">Transmembrane helix</keyword>
<dbReference type="Proteomes" id="UP000460221">
    <property type="component" value="Unassembled WGS sequence"/>
</dbReference>
<evidence type="ECO:0000256" key="3">
    <source>
        <dbReference type="ARBA" id="ARBA00023136"/>
    </source>
</evidence>
<reference evidence="8 9" key="1">
    <citation type="submission" date="2019-11" db="EMBL/GenBank/DDBJ databases">
        <authorList>
            <person name="Jiang L.-Q."/>
        </authorList>
    </citation>
    <scope>NUCLEOTIDE SEQUENCE [LARGE SCALE GENOMIC DNA]</scope>
    <source>
        <strain evidence="8 9">YIM 132087</strain>
    </source>
</reference>
<evidence type="ECO:0000256" key="4">
    <source>
        <dbReference type="SAM" id="MobiDB-lite"/>
    </source>
</evidence>
<dbReference type="Pfam" id="PF03717">
    <property type="entry name" value="PBP_dimer"/>
    <property type="match status" value="1"/>
</dbReference>
<dbReference type="GO" id="GO:0071555">
    <property type="term" value="P:cell wall organization"/>
    <property type="evidence" value="ECO:0007669"/>
    <property type="project" value="TreeGrafter"/>
</dbReference>
<protein>
    <submittedName>
        <fullName evidence="8">Cell division protein FtsI</fullName>
    </submittedName>
</protein>
<dbReference type="Pfam" id="PF00905">
    <property type="entry name" value="Transpeptidase"/>
    <property type="match status" value="1"/>
</dbReference>
<keyword evidence="8" id="KW-0132">Cell division</keyword>
<dbReference type="EMBL" id="WLYK01000009">
    <property type="protein sequence ID" value="MTD16516.1"/>
    <property type="molecule type" value="Genomic_DNA"/>
</dbReference>
<keyword evidence="3 5" id="KW-0472">Membrane</keyword>
<feature type="compositionally biased region" description="Basic and acidic residues" evidence="4">
    <location>
        <begin position="71"/>
        <end position="81"/>
    </location>
</feature>
<dbReference type="InterPro" id="IPR005311">
    <property type="entry name" value="PBP_dimer"/>
</dbReference>
<evidence type="ECO:0000256" key="2">
    <source>
        <dbReference type="ARBA" id="ARBA00007171"/>
    </source>
</evidence>